<dbReference type="PANTHER" id="PTHR39535:SF2">
    <property type="entry name" value="HTTM DOMAIN-CONTAINING PROTEIN"/>
    <property type="match status" value="1"/>
</dbReference>
<evidence type="ECO:0000256" key="5">
    <source>
        <dbReference type="SAM" id="Phobius"/>
    </source>
</evidence>
<dbReference type="Pfam" id="PF05090">
    <property type="entry name" value="HTTM"/>
    <property type="match status" value="1"/>
</dbReference>
<dbReference type="OrthoDB" id="128729at2"/>
<evidence type="ECO:0000256" key="2">
    <source>
        <dbReference type="ARBA" id="ARBA00022692"/>
    </source>
</evidence>
<dbReference type="PANTHER" id="PTHR39535">
    <property type="entry name" value="SPORULATION-DELAYING PROTEIN SDPB"/>
    <property type="match status" value="1"/>
</dbReference>
<dbReference type="InterPro" id="IPR052964">
    <property type="entry name" value="Sporulation_signal_mat"/>
</dbReference>
<dbReference type="SMART" id="SM00752">
    <property type="entry name" value="HTTM"/>
    <property type="match status" value="1"/>
</dbReference>
<evidence type="ECO:0000256" key="3">
    <source>
        <dbReference type="ARBA" id="ARBA00022989"/>
    </source>
</evidence>
<gene>
    <name evidence="7" type="ORF">FKX85_02700</name>
</gene>
<sequence>MIKLKCPLKSVKFILNQYVNPRIEISFYNLIQINPVNTVYGIGRTLLASSTLITLLANSPDVLFPQTIQVVEAPVSPLVGMSLFNLLVDHLVIAKLLAIISLITVIIGIYPRYTGILHWYVAFSFFSACKVIDGGDHANSVLTLMIVPLTLLDNRKWHWKSPKQETNPPILQNTIAWSFVMLIRVQVSIIYLHAAVGKTGVKEWLDGTAVYYWFTHHYHGAAEWLKPIVVRTTSLPYIVTTISWGTIVLEFLLFACLFLSPKDPRRKIFLVLGIGFHLAIVLVHGLVSFYLVMCAALVLYLSNYSSAYIFLENKSLKTWILSRLS</sequence>
<dbReference type="InterPro" id="IPR053934">
    <property type="entry name" value="HTTM_dom"/>
</dbReference>
<dbReference type="InterPro" id="IPR011020">
    <property type="entry name" value="HTTM-like"/>
</dbReference>
<dbReference type="GO" id="GO:0012505">
    <property type="term" value="C:endomembrane system"/>
    <property type="evidence" value="ECO:0007669"/>
    <property type="project" value="UniProtKB-SubCell"/>
</dbReference>
<keyword evidence="4 5" id="KW-0472">Membrane</keyword>
<dbReference type="NCBIfam" id="TIGR04033">
    <property type="entry name" value="export_SdpB"/>
    <property type="match status" value="1"/>
</dbReference>
<dbReference type="InterPro" id="IPR023894">
    <property type="entry name" value="Sporulation_SdpB"/>
</dbReference>
<dbReference type="EMBL" id="CP041253">
    <property type="protein sequence ID" value="QDH78002.1"/>
    <property type="molecule type" value="Genomic_DNA"/>
</dbReference>
<evidence type="ECO:0000256" key="4">
    <source>
        <dbReference type="ARBA" id="ARBA00023136"/>
    </source>
</evidence>
<evidence type="ECO:0000313" key="7">
    <source>
        <dbReference type="EMBL" id="QDH78002.1"/>
    </source>
</evidence>
<evidence type="ECO:0000313" key="8">
    <source>
        <dbReference type="Proteomes" id="UP000316614"/>
    </source>
</evidence>
<accession>A0A514CDV2</accession>
<dbReference type="AlphaFoldDB" id="A0A514CDV2"/>
<organism evidence="7 8">
    <name type="scientific">Echinicola soli</name>
    <dbReference type="NCBI Taxonomy" id="2591634"/>
    <lineage>
        <taxon>Bacteria</taxon>
        <taxon>Pseudomonadati</taxon>
        <taxon>Bacteroidota</taxon>
        <taxon>Cytophagia</taxon>
        <taxon>Cytophagales</taxon>
        <taxon>Cyclobacteriaceae</taxon>
        <taxon>Echinicola</taxon>
    </lineage>
</organism>
<keyword evidence="8" id="KW-1185">Reference proteome</keyword>
<dbReference type="KEGG" id="echi:FKX85_02700"/>
<keyword evidence="2 5" id="KW-0812">Transmembrane</keyword>
<feature type="transmembrane region" description="Helical" evidence="5">
    <location>
        <begin position="175"/>
        <end position="196"/>
    </location>
</feature>
<feature type="transmembrane region" description="Helical" evidence="5">
    <location>
        <begin position="235"/>
        <end position="259"/>
    </location>
</feature>
<evidence type="ECO:0000256" key="1">
    <source>
        <dbReference type="ARBA" id="ARBA00004127"/>
    </source>
</evidence>
<evidence type="ECO:0000259" key="6">
    <source>
        <dbReference type="SMART" id="SM00752"/>
    </source>
</evidence>
<dbReference type="Proteomes" id="UP000316614">
    <property type="component" value="Chromosome"/>
</dbReference>
<feature type="transmembrane region" description="Helical" evidence="5">
    <location>
        <begin position="91"/>
        <end position="110"/>
    </location>
</feature>
<comment type="subcellular location">
    <subcellularLocation>
        <location evidence="1">Endomembrane system</location>
        <topology evidence="1">Multi-pass membrane protein</topology>
    </subcellularLocation>
</comment>
<name>A0A514CDV2_9BACT</name>
<feature type="domain" description="HTTM-like" evidence="6">
    <location>
        <begin position="32"/>
        <end position="305"/>
    </location>
</feature>
<feature type="transmembrane region" description="Helical" evidence="5">
    <location>
        <begin position="268"/>
        <end position="301"/>
    </location>
</feature>
<protein>
    <recommendedName>
        <fullName evidence="6">HTTM-like domain-containing protein</fullName>
    </recommendedName>
</protein>
<proteinExistence type="predicted"/>
<reference evidence="7 8" key="1">
    <citation type="submission" date="2019-06" db="EMBL/GenBank/DDBJ databases">
        <title>Echinicola alkalisoli sp. nov. isolated from saline soil.</title>
        <authorList>
            <person name="Sun J.-Q."/>
            <person name="Xu L."/>
        </authorList>
    </citation>
    <scope>NUCLEOTIDE SEQUENCE [LARGE SCALE GENOMIC DNA]</scope>
    <source>
        <strain evidence="7 8">LN3S3</strain>
    </source>
</reference>
<keyword evidence="3 5" id="KW-1133">Transmembrane helix</keyword>